<reference evidence="1 2" key="1">
    <citation type="journal article" date="2011" name="ISME J.">
        <title>Community ecology of hot spring cyanobacterial mats: predominant populations and their functional potential.</title>
        <authorList>
            <person name="Klatt C.G."/>
            <person name="Wood J.M."/>
            <person name="Rusch D.B."/>
            <person name="Bateson M.M."/>
            <person name="Hamamura N."/>
            <person name="Heidelberg J.F."/>
            <person name="Grossman A.R."/>
            <person name="Bhaya D."/>
            <person name="Cohan F.M."/>
            <person name="Kuhl M."/>
            <person name="Bryant D.A."/>
            <person name="Ward D.M."/>
        </authorList>
    </citation>
    <scope>NUCLEOTIDE SEQUENCE [LARGE SCALE GENOMIC DNA]</scope>
    <source>
        <strain evidence="1">OS</strain>
    </source>
</reference>
<protein>
    <submittedName>
        <fullName evidence="1">Uncharacterized protein</fullName>
    </submittedName>
</protein>
<gene>
    <name evidence="1" type="ORF">D0433_03425</name>
</gene>
<comment type="caution">
    <text evidence="1">The sequence shown here is derived from an EMBL/GenBank/DDBJ whole genome shotgun (WGS) entry which is preliminary data.</text>
</comment>
<accession>A0A395M2E3</accession>
<evidence type="ECO:0000313" key="2">
    <source>
        <dbReference type="Proteomes" id="UP000266389"/>
    </source>
</evidence>
<dbReference type="Proteomes" id="UP000266389">
    <property type="component" value="Unassembled WGS sequence"/>
</dbReference>
<name>A0A395M2E3_9BACT</name>
<organism evidence="1 2">
    <name type="scientific">Candidatus Thermochlorobacter aerophilus</name>
    <dbReference type="NCBI Taxonomy" id="1868324"/>
    <lineage>
        <taxon>Bacteria</taxon>
        <taxon>Pseudomonadati</taxon>
        <taxon>Chlorobiota</taxon>
        <taxon>Chlorobiia</taxon>
        <taxon>Chlorobiales</taxon>
        <taxon>Candidatus Thermochlorobacteriaceae</taxon>
        <taxon>Candidatus Thermochlorobacter</taxon>
    </lineage>
</organism>
<sequence>MDLHAVRSEICSLIHELWLLKGYGSDFSSQLKKHQMIFVVEQVSDEAYLHQLLLSLRRQKEEILLRRTGVASA</sequence>
<dbReference type="AlphaFoldDB" id="A0A395M2E3"/>
<dbReference type="EMBL" id="PHFL01000014">
    <property type="protein sequence ID" value="RFM24965.1"/>
    <property type="molecule type" value="Genomic_DNA"/>
</dbReference>
<proteinExistence type="predicted"/>
<evidence type="ECO:0000313" key="1">
    <source>
        <dbReference type="EMBL" id="RFM24965.1"/>
    </source>
</evidence>